<dbReference type="InterPro" id="IPR000534">
    <property type="entry name" value="Semialdehyde_DH_NAD-bd"/>
</dbReference>
<dbReference type="AlphaFoldDB" id="A0A192D6M7"/>
<feature type="binding site" evidence="15">
    <location>
        <position position="317"/>
    </location>
    <ligand>
        <name>NADP(+)</name>
        <dbReference type="ChEBI" id="CHEBI:58349"/>
    </ligand>
</feature>
<comment type="pathway">
    <text evidence="3 15">Amino-acid biosynthesis; L-threonine biosynthesis; L-threonine from L-aspartate: step 2/5.</text>
</comment>
<feature type="binding site" evidence="15">
    <location>
        <begin position="162"/>
        <end position="163"/>
    </location>
    <ligand>
        <name>NADP(+)</name>
        <dbReference type="ChEBI" id="CHEBI:58349"/>
    </ligand>
</feature>
<dbReference type="SUPFAM" id="SSF51735">
    <property type="entry name" value="NAD(P)-binding Rossmann-fold domains"/>
    <property type="match status" value="1"/>
</dbReference>
<proteinExistence type="inferred from homology"/>
<protein>
    <recommendedName>
        <fullName evidence="6 15">Aspartate-semialdehyde dehydrogenase</fullName>
        <shortName evidence="15">ASA dehydrogenase</shortName>
        <shortName evidence="15">ASADH</shortName>
        <ecNumber evidence="6 15">1.2.1.11</ecNumber>
    </recommendedName>
    <alternativeName>
        <fullName evidence="15">Aspartate-beta-semialdehyde dehydrogenase</fullName>
    </alternativeName>
</protein>
<feature type="binding site" evidence="15">
    <location>
        <begin position="11"/>
        <end position="14"/>
    </location>
    <ligand>
        <name>NADP(+)</name>
        <dbReference type="ChEBI" id="CHEBI:58349"/>
    </ligand>
</feature>
<comment type="catalytic activity">
    <reaction evidence="14 15">
        <text>L-aspartate 4-semialdehyde + phosphate + NADP(+) = 4-phospho-L-aspartate + NADPH + H(+)</text>
        <dbReference type="Rhea" id="RHEA:24284"/>
        <dbReference type="ChEBI" id="CHEBI:15378"/>
        <dbReference type="ChEBI" id="CHEBI:43474"/>
        <dbReference type="ChEBI" id="CHEBI:57535"/>
        <dbReference type="ChEBI" id="CHEBI:57783"/>
        <dbReference type="ChEBI" id="CHEBI:58349"/>
        <dbReference type="ChEBI" id="CHEBI:537519"/>
        <dbReference type="EC" id="1.2.1.11"/>
    </reaction>
</comment>
<dbReference type="GO" id="GO:0046983">
    <property type="term" value="F:protein dimerization activity"/>
    <property type="evidence" value="ECO:0007669"/>
    <property type="project" value="InterPro"/>
</dbReference>
<dbReference type="PIRSF" id="PIRSF000148">
    <property type="entry name" value="ASA_dh"/>
    <property type="match status" value="1"/>
</dbReference>
<dbReference type="CDD" id="cd18131">
    <property type="entry name" value="ASADH_C_bac_euk_like"/>
    <property type="match status" value="1"/>
</dbReference>
<evidence type="ECO:0000256" key="14">
    <source>
        <dbReference type="ARBA" id="ARBA00047891"/>
    </source>
</evidence>
<keyword evidence="19" id="KW-1185">Reference proteome</keyword>
<dbReference type="UniPathway" id="UPA00051">
    <property type="reaction ID" value="UER00464"/>
</dbReference>
<comment type="caution">
    <text evidence="15">Lacks conserved residue(s) required for the propagation of feature annotation.</text>
</comment>
<evidence type="ECO:0000256" key="6">
    <source>
        <dbReference type="ARBA" id="ARBA00013120"/>
    </source>
</evidence>
<feature type="domain" description="Semialdehyde dehydrogenase NAD-binding" evidence="17">
    <location>
        <begin position="4"/>
        <end position="121"/>
    </location>
</feature>
<keyword evidence="9 15" id="KW-0521">NADP</keyword>
<feature type="binding site" evidence="15">
    <location>
        <position position="101"/>
    </location>
    <ligand>
        <name>phosphate</name>
        <dbReference type="ChEBI" id="CHEBI:43474"/>
    </ligand>
</feature>
<dbReference type="Pfam" id="PF02774">
    <property type="entry name" value="Semialdhyde_dhC"/>
    <property type="match status" value="1"/>
</dbReference>
<evidence type="ECO:0000313" key="19">
    <source>
        <dbReference type="Proteomes" id="UP000078263"/>
    </source>
</evidence>
<evidence type="ECO:0000256" key="12">
    <source>
        <dbReference type="ARBA" id="ARBA00023154"/>
    </source>
</evidence>
<keyword evidence="13 15" id="KW-0486">Methionine biosynthesis</keyword>
<dbReference type="PANTHER" id="PTHR46278:SF2">
    <property type="entry name" value="ASPARTATE-SEMIALDEHYDE DEHYDROGENASE"/>
    <property type="match status" value="1"/>
</dbReference>
<dbReference type="GO" id="GO:0050661">
    <property type="term" value="F:NADP binding"/>
    <property type="evidence" value="ECO:0007669"/>
    <property type="project" value="UniProtKB-UniRule"/>
</dbReference>
<dbReference type="RefSeq" id="WP_068352627.1">
    <property type="nucleotide sequence ID" value="NZ_CP016033.1"/>
</dbReference>
<dbReference type="GO" id="GO:0009097">
    <property type="term" value="P:isoleucine biosynthetic process"/>
    <property type="evidence" value="ECO:0007669"/>
    <property type="project" value="UniProtKB-UniRule"/>
</dbReference>
<dbReference type="InterPro" id="IPR005986">
    <property type="entry name" value="Asp_semialdehyde_DH_beta"/>
</dbReference>
<dbReference type="NCBIfam" id="TIGR01296">
    <property type="entry name" value="asd_B"/>
    <property type="match status" value="1"/>
</dbReference>
<dbReference type="PANTHER" id="PTHR46278">
    <property type="entry name" value="DEHYDROGENASE, PUTATIVE-RELATED"/>
    <property type="match status" value="1"/>
</dbReference>
<evidence type="ECO:0000256" key="11">
    <source>
        <dbReference type="ARBA" id="ARBA00023002"/>
    </source>
</evidence>
<feature type="binding site" evidence="15">
    <location>
        <position position="184"/>
    </location>
    <ligand>
        <name>NADP(+)</name>
        <dbReference type="ChEBI" id="CHEBI:58349"/>
    </ligand>
</feature>
<dbReference type="UniPathway" id="UPA00050">
    <property type="reaction ID" value="UER00463"/>
</dbReference>
<sequence length="341" mass="36724">MGYRVAVVGATGNVGREMMQVLAEREFPCDEVAAVASPRSTGTEVEFGDTGKMLKCKNIEHFDFAGWDIALFAAGSGPAKEYAPKAAAAGCIVIDNSSLYRMDPDVPLIVPEVNPDAIDGYTAKNIIANPNCSTAQLVVALKPLHDAAGIKRVVVSTYQSVSGAGKAGMDELFQQSRAIFVGDPVEPAKFTKQIAFNVIPHIDTFLDDGSTKEEWKMVVETKKILDPKIKLTATCVRVPVFVGHSEAVNIEFENELSAEAAMDILREAPGVMLIDKREDGGYVTPIECVGDAATFVSRVREDPTVENGLTMWVVSDNLRKGAALNAVQIAELLGRRHLKKG</sequence>
<comment type="pathway">
    <text evidence="1 15">Amino-acid biosynthesis; L-methionine biosynthesis via de novo pathway; L-homoserine from L-aspartate: step 2/3.</text>
</comment>
<feature type="binding site" evidence="15">
    <location>
        <begin position="39"/>
        <end position="40"/>
    </location>
    <ligand>
        <name>NADP(+)</name>
        <dbReference type="ChEBI" id="CHEBI:58349"/>
    </ligand>
</feature>
<dbReference type="HAMAP" id="MF_02121">
    <property type="entry name" value="ASADH"/>
    <property type="match status" value="1"/>
</dbReference>
<evidence type="ECO:0000256" key="7">
    <source>
        <dbReference type="ARBA" id="ARBA00022605"/>
    </source>
</evidence>
<dbReference type="Gene3D" id="3.40.50.720">
    <property type="entry name" value="NAD(P)-binding Rossmann-like Domain"/>
    <property type="match status" value="1"/>
</dbReference>
<keyword evidence="12 15" id="KW-0457">Lysine biosynthesis</keyword>
<dbReference type="KEGG" id="pns:A9D12_13275"/>
<comment type="pathway">
    <text evidence="2 15">Amino-acid biosynthesis; L-lysine biosynthesis via DAP pathway; (S)-tetrahydrodipicolinate from L-aspartate: step 2/4.</text>
</comment>
<dbReference type="Pfam" id="PF01118">
    <property type="entry name" value="Semialdhyde_dh"/>
    <property type="match status" value="1"/>
</dbReference>
<gene>
    <name evidence="15" type="primary">asd</name>
    <name evidence="18" type="ORF">A9D12_13275</name>
</gene>
<dbReference type="UniPathway" id="UPA00034">
    <property type="reaction ID" value="UER00016"/>
</dbReference>
<dbReference type="Gene3D" id="3.30.360.10">
    <property type="entry name" value="Dihydrodipicolinate Reductase, domain 2"/>
    <property type="match status" value="1"/>
</dbReference>
<feature type="binding site" evidence="15">
    <location>
        <position position="159"/>
    </location>
    <ligand>
        <name>substrate</name>
    </ligand>
</feature>
<evidence type="ECO:0000256" key="2">
    <source>
        <dbReference type="ARBA" id="ARBA00005076"/>
    </source>
</evidence>
<evidence type="ECO:0000256" key="4">
    <source>
        <dbReference type="ARBA" id="ARBA00010584"/>
    </source>
</evidence>
<evidence type="ECO:0000256" key="1">
    <source>
        <dbReference type="ARBA" id="ARBA00005021"/>
    </source>
</evidence>
<dbReference type="OrthoDB" id="9805684at2"/>
<dbReference type="STRING" id="1112.A9D12_13275"/>
<evidence type="ECO:0000256" key="8">
    <source>
        <dbReference type="ARBA" id="ARBA00022697"/>
    </source>
</evidence>
<comment type="similarity">
    <text evidence="4 15">Belongs to the aspartate-semialdehyde dehydrogenase family.</text>
</comment>
<keyword evidence="11 15" id="KW-0560">Oxidoreductase</keyword>
<keyword evidence="7 15" id="KW-0028">Amino-acid biosynthesis</keyword>
<dbReference type="EMBL" id="CP016033">
    <property type="protein sequence ID" value="ANK13760.1"/>
    <property type="molecule type" value="Genomic_DNA"/>
</dbReference>
<comment type="subunit">
    <text evidence="5 15">Homodimer.</text>
</comment>
<evidence type="ECO:0000256" key="15">
    <source>
        <dbReference type="HAMAP-Rule" id="MF_02121"/>
    </source>
</evidence>
<dbReference type="NCBIfam" id="NF005957">
    <property type="entry name" value="PRK08040.1"/>
    <property type="match status" value="1"/>
</dbReference>
<dbReference type="Proteomes" id="UP000078263">
    <property type="component" value="Chromosome"/>
</dbReference>
<dbReference type="GO" id="GO:0071266">
    <property type="term" value="P:'de novo' L-methionine biosynthetic process"/>
    <property type="evidence" value="ECO:0007669"/>
    <property type="project" value="UniProtKB-UniRule"/>
</dbReference>
<comment type="function">
    <text evidence="15">Catalyzes the NADPH-dependent formation of L-aspartate-semialdehyde (L-ASA) by the reductive dephosphorylation of L-aspartyl-4-phosphate.</text>
</comment>
<dbReference type="SMART" id="SM00859">
    <property type="entry name" value="Semialdhyde_dh"/>
    <property type="match status" value="1"/>
</dbReference>
<evidence type="ECO:0000256" key="3">
    <source>
        <dbReference type="ARBA" id="ARBA00005097"/>
    </source>
</evidence>
<feature type="active site" description="Proton acceptor" evidence="15 16">
    <location>
        <position position="244"/>
    </location>
</feature>
<keyword evidence="8 15" id="KW-0791">Threonine biosynthesis</keyword>
<feature type="binding site" evidence="15">
    <location>
        <position position="237"/>
    </location>
    <ligand>
        <name>substrate</name>
    </ligand>
</feature>
<evidence type="ECO:0000256" key="13">
    <source>
        <dbReference type="ARBA" id="ARBA00023167"/>
    </source>
</evidence>
<dbReference type="GO" id="GO:0009089">
    <property type="term" value="P:lysine biosynthetic process via diaminopimelate"/>
    <property type="evidence" value="ECO:0007669"/>
    <property type="project" value="UniProtKB-UniRule"/>
</dbReference>
<reference evidence="18 19" key="1">
    <citation type="submission" date="2016-05" db="EMBL/GenBank/DDBJ databases">
        <title>Compelete Genome Sequence of Bacteriochlorophyll-Synthesizing Bacterium Porphyrobacter neustonensis DSM 9434.</title>
        <authorList>
            <person name="Shi X.-L."/>
            <person name="Wu Y.-H."/>
            <person name="Cheng H."/>
            <person name="Xu L."/>
            <person name="Zhang X.-Q."/>
            <person name="Wang C.-S."/>
            <person name="Xu X.-W."/>
        </authorList>
    </citation>
    <scope>NUCLEOTIDE SEQUENCE [LARGE SCALE GENOMIC DNA]</scope>
    <source>
        <strain evidence="18 19">DSM 9434</strain>
    </source>
</reference>
<accession>A0A192D6M7</accession>
<dbReference type="EC" id="1.2.1.11" evidence="6 15"/>
<keyword evidence="10 15" id="KW-0220">Diaminopimelate biosynthesis</keyword>
<dbReference type="NCBIfam" id="NF011456">
    <property type="entry name" value="PRK14874.1"/>
    <property type="match status" value="1"/>
</dbReference>
<evidence type="ECO:0000256" key="5">
    <source>
        <dbReference type="ARBA" id="ARBA00011738"/>
    </source>
</evidence>
<evidence type="ECO:0000256" key="10">
    <source>
        <dbReference type="ARBA" id="ARBA00022915"/>
    </source>
</evidence>
<dbReference type="InterPro" id="IPR012080">
    <property type="entry name" value="Asp_semialdehyde_DH"/>
</dbReference>
<evidence type="ECO:0000313" key="18">
    <source>
        <dbReference type="EMBL" id="ANK13760.1"/>
    </source>
</evidence>
<evidence type="ECO:0000259" key="17">
    <source>
        <dbReference type="SMART" id="SM00859"/>
    </source>
</evidence>
<dbReference type="GO" id="GO:0019877">
    <property type="term" value="P:diaminopimelate biosynthetic process"/>
    <property type="evidence" value="ECO:0007669"/>
    <property type="project" value="UniProtKB-UniRule"/>
</dbReference>
<name>A0A192D6M7_9SPHN</name>
<dbReference type="GO" id="GO:0009088">
    <property type="term" value="P:threonine biosynthetic process"/>
    <property type="evidence" value="ECO:0007669"/>
    <property type="project" value="UniProtKB-UniRule"/>
</dbReference>
<dbReference type="CDD" id="cd02316">
    <property type="entry name" value="VcASADH2_like_N"/>
    <property type="match status" value="1"/>
</dbReference>
<dbReference type="GO" id="GO:0004073">
    <property type="term" value="F:aspartate-semialdehyde dehydrogenase activity"/>
    <property type="evidence" value="ECO:0007669"/>
    <property type="project" value="UniProtKB-UniRule"/>
</dbReference>
<dbReference type="InterPro" id="IPR036291">
    <property type="entry name" value="NAD(P)-bd_dom_sf"/>
</dbReference>
<evidence type="ECO:0000256" key="9">
    <source>
        <dbReference type="ARBA" id="ARBA00022857"/>
    </source>
</evidence>
<dbReference type="InterPro" id="IPR012280">
    <property type="entry name" value="Semialdhyde_DH_dimer_dom"/>
</dbReference>
<organism evidence="18 19">
    <name type="scientific">Erythrobacter neustonensis</name>
    <dbReference type="NCBI Taxonomy" id="1112"/>
    <lineage>
        <taxon>Bacteria</taxon>
        <taxon>Pseudomonadati</taxon>
        <taxon>Pseudomonadota</taxon>
        <taxon>Alphaproteobacteria</taxon>
        <taxon>Sphingomonadales</taxon>
        <taxon>Erythrobacteraceae</taxon>
        <taxon>Erythrobacter/Porphyrobacter group</taxon>
        <taxon>Erythrobacter</taxon>
    </lineage>
</organism>
<dbReference type="SUPFAM" id="SSF55347">
    <property type="entry name" value="Glyceraldehyde-3-phosphate dehydrogenase-like, C-terminal domain"/>
    <property type="match status" value="1"/>
</dbReference>
<feature type="active site" description="Acyl-thioester intermediate" evidence="15 16">
    <location>
        <position position="132"/>
    </location>
</feature>
<dbReference type="GO" id="GO:0051287">
    <property type="term" value="F:NAD binding"/>
    <property type="evidence" value="ECO:0007669"/>
    <property type="project" value="InterPro"/>
</dbReference>
<evidence type="ECO:0000256" key="16">
    <source>
        <dbReference type="PIRSR" id="PIRSR000148-1"/>
    </source>
</evidence>